<evidence type="ECO:0000256" key="1">
    <source>
        <dbReference type="ARBA" id="ARBA00000900"/>
    </source>
</evidence>
<dbReference type="PANTHER" id="PTHR14471">
    <property type="entry name" value="MARCH7/10 E3 UBIQUITIN PROTEIN LIGASE FAMILY MEMBER"/>
    <property type="match status" value="1"/>
</dbReference>
<evidence type="ECO:0000256" key="9">
    <source>
        <dbReference type="SAM" id="MobiDB-lite"/>
    </source>
</evidence>
<feature type="compositionally biased region" description="Acidic residues" evidence="9">
    <location>
        <begin position="448"/>
        <end position="468"/>
    </location>
</feature>
<accession>A0A0P7UL84</accession>
<evidence type="ECO:0000256" key="8">
    <source>
        <dbReference type="ARBA" id="ARBA00022833"/>
    </source>
</evidence>
<keyword evidence="8" id="KW-0862">Zinc</keyword>
<feature type="compositionally biased region" description="Low complexity" evidence="9">
    <location>
        <begin position="476"/>
        <end position="485"/>
    </location>
</feature>
<evidence type="ECO:0000256" key="4">
    <source>
        <dbReference type="ARBA" id="ARBA00022679"/>
    </source>
</evidence>
<dbReference type="SUPFAM" id="SSF57850">
    <property type="entry name" value="RING/U-box"/>
    <property type="match status" value="1"/>
</dbReference>
<dbReference type="InterPro" id="IPR052297">
    <property type="entry name" value="RING-CH-type_E3_ubiq-ligase"/>
</dbReference>
<feature type="region of interest" description="Disordered" evidence="9">
    <location>
        <begin position="421"/>
        <end position="490"/>
    </location>
</feature>
<dbReference type="InterPro" id="IPR011016">
    <property type="entry name" value="Znf_RING-CH"/>
</dbReference>
<dbReference type="Proteomes" id="UP000034805">
    <property type="component" value="Unassembled WGS sequence"/>
</dbReference>
<sequence length="763" mass="83093">MDSRSHRLPFVPSSSSPLSSSASASLSAGRLCNRSRGTAGDSFSRGTSSKLDSDLQCPRFFSSGNYGISEGHRSSWRLSSPLTASSGSRDRLWADTSLGSRSKPGGSERLGAYSGLLGSTQDDLKRPKLSYNRATYSRDPSSPVVSSVLSGTYTSEPSWKSHSARSRSSSSSPSQGLWPRRESDSRAESGLSGAADLGPRAAGLSSSLYPDRMASSYAQGARPKESLYSSARAGAPTRDRQQGRYEPPSASSNGTRPSTPWAGSSRSRSWYASPPERTPPASHRRPVEGGDPESRCTTRQLLSRLASSMSSTLFSRRSSQDSNSSRSFESSEETSDTHRAQSPLASSGGSSRNGSPDVSSGRGSELPQGLAFLRRRRQGTSSAREERCGEVDPEPSRAGTSWLSSSLRSRCTPLFSCRRRDGQEEAVRPPHRSTPFPLRRMSSSETKDSDDEGGNDDDDDEDNEEESEAVGAVGPSEATAEASRTARTRRLTGVTPNSLFHLTVAPSLESSLPDNVMITVDIVPTGRNLLEKKPASPQDPEKLKKIKESLLLEESDEEGDLCRICQMGEDSASNPLIEPCRCTGSLRYVHQECMKKWLHSKISSGSDLDAIATCELCKEKLHLNIENFDINELYRTHERSESEFISCGLYLVVLLHLCEQRFSDVLGAANDAGVREPGAHLRLCLSAVVWRCGSNFHPFFPSFSTWQGPFMSTWTILKEALTRRPFLCPSAGSNGDSEDDEVRDHRPSIDFGDLEDDDEENVD</sequence>
<evidence type="ECO:0000256" key="3">
    <source>
        <dbReference type="ARBA" id="ARBA00012483"/>
    </source>
</evidence>
<evidence type="ECO:0000256" key="7">
    <source>
        <dbReference type="ARBA" id="ARBA00022786"/>
    </source>
</evidence>
<organism evidence="11 12">
    <name type="scientific">Scleropages formosus</name>
    <name type="common">Asian bonytongue</name>
    <name type="synonym">Osteoglossum formosum</name>
    <dbReference type="NCBI Taxonomy" id="113540"/>
    <lineage>
        <taxon>Eukaryota</taxon>
        <taxon>Metazoa</taxon>
        <taxon>Chordata</taxon>
        <taxon>Craniata</taxon>
        <taxon>Vertebrata</taxon>
        <taxon>Euteleostomi</taxon>
        <taxon>Actinopterygii</taxon>
        <taxon>Neopterygii</taxon>
        <taxon>Teleostei</taxon>
        <taxon>Osteoglossocephala</taxon>
        <taxon>Osteoglossomorpha</taxon>
        <taxon>Osteoglossiformes</taxon>
        <taxon>Osteoglossidae</taxon>
        <taxon>Scleropages</taxon>
    </lineage>
</organism>
<feature type="compositionally biased region" description="Polar residues" evidence="9">
    <location>
        <begin position="249"/>
        <end position="270"/>
    </location>
</feature>
<comment type="catalytic activity">
    <reaction evidence="1">
        <text>S-ubiquitinyl-[E2 ubiquitin-conjugating enzyme]-L-cysteine + [acceptor protein]-L-lysine = [E2 ubiquitin-conjugating enzyme]-L-cysteine + N(6)-ubiquitinyl-[acceptor protein]-L-lysine.</text>
        <dbReference type="EC" id="2.3.2.27"/>
    </reaction>
</comment>
<feature type="compositionally biased region" description="Low complexity" evidence="9">
    <location>
        <begin position="299"/>
        <end position="328"/>
    </location>
</feature>
<name>A0A0P7UL84_SCLFO</name>
<evidence type="ECO:0000256" key="5">
    <source>
        <dbReference type="ARBA" id="ARBA00022723"/>
    </source>
</evidence>
<dbReference type="Gene3D" id="3.30.40.10">
    <property type="entry name" value="Zinc/RING finger domain, C3HC4 (zinc finger)"/>
    <property type="match status" value="1"/>
</dbReference>
<dbReference type="CDD" id="cd16812">
    <property type="entry name" value="RING_CH-C4HC3_MARCH7"/>
    <property type="match status" value="1"/>
</dbReference>
<comment type="pathway">
    <text evidence="2">Protein modification; protein ubiquitination.</text>
</comment>
<feature type="compositionally biased region" description="Low complexity" evidence="9">
    <location>
        <begin position="158"/>
        <end position="174"/>
    </location>
</feature>
<evidence type="ECO:0000259" key="10">
    <source>
        <dbReference type="PROSITE" id="PS51292"/>
    </source>
</evidence>
<protein>
    <recommendedName>
        <fullName evidence="3">RING-type E3 ubiquitin transferase</fullName>
        <ecNumber evidence="3">2.3.2.27</ecNumber>
    </recommendedName>
</protein>
<dbReference type="PROSITE" id="PS51292">
    <property type="entry name" value="ZF_RING_CH"/>
    <property type="match status" value="1"/>
</dbReference>
<keyword evidence="5" id="KW-0479">Metal-binding</keyword>
<feature type="compositionally biased region" description="Polar residues" evidence="9">
    <location>
        <begin position="343"/>
        <end position="362"/>
    </location>
</feature>
<evidence type="ECO:0000313" key="11">
    <source>
        <dbReference type="EMBL" id="KPP69221.1"/>
    </source>
</evidence>
<feature type="compositionally biased region" description="Acidic residues" evidence="9">
    <location>
        <begin position="752"/>
        <end position="763"/>
    </location>
</feature>
<keyword evidence="6" id="KW-0863">Zinc-finger</keyword>
<evidence type="ECO:0000256" key="2">
    <source>
        <dbReference type="ARBA" id="ARBA00004906"/>
    </source>
</evidence>
<dbReference type="PANTHER" id="PTHR14471:SF1">
    <property type="entry name" value="E3 UBIQUITIN-PROTEIN LIGASE MARCHF7"/>
    <property type="match status" value="1"/>
</dbReference>
<evidence type="ECO:0000256" key="6">
    <source>
        <dbReference type="ARBA" id="ARBA00022771"/>
    </source>
</evidence>
<reference evidence="11 12" key="1">
    <citation type="submission" date="2015-08" db="EMBL/GenBank/DDBJ databases">
        <title>The genome of the Asian arowana (Scleropages formosus).</title>
        <authorList>
            <person name="Tan M.H."/>
            <person name="Gan H.M."/>
            <person name="Croft L.J."/>
            <person name="Austin C.M."/>
        </authorList>
    </citation>
    <scope>NUCLEOTIDE SEQUENCE [LARGE SCALE GENOMIC DNA]</scope>
    <source>
        <strain evidence="11">Aro1</strain>
    </source>
</reference>
<keyword evidence="4" id="KW-0808">Transferase</keyword>
<dbReference type="EMBL" id="JARO02004069">
    <property type="protein sequence ID" value="KPP69221.1"/>
    <property type="molecule type" value="Genomic_DNA"/>
</dbReference>
<dbReference type="AlphaFoldDB" id="A0A0P7UL84"/>
<proteinExistence type="predicted"/>
<dbReference type="GO" id="GO:0061630">
    <property type="term" value="F:ubiquitin protein ligase activity"/>
    <property type="evidence" value="ECO:0007669"/>
    <property type="project" value="UniProtKB-EC"/>
</dbReference>
<gene>
    <name evidence="11" type="ORF">Z043_112034</name>
</gene>
<dbReference type="Pfam" id="PF12906">
    <property type="entry name" value="RINGv"/>
    <property type="match status" value="1"/>
</dbReference>
<feature type="region of interest" description="Disordered" evidence="9">
    <location>
        <begin position="35"/>
        <end position="405"/>
    </location>
</feature>
<comment type="caution">
    <text evidence="11">The sequence shown here is derived from an EMBL/GenBank/DDBJ whole genome shotgun (WGS) entry which is preliminary data.</text>
</comment>
<feature type="compositionally biased region" description="Low complexity" evidence="9">
    <location>
        <begin position="140"/>
        <end position="150"/>
    </location>
</feature>
<feature type="compositionally biased region" description="Low complexity" evidence="9">
    <location>
        <begin position="12"/>
        <end position="23"/>
    </location>
</feature>
<dbReference type="GO" id="GO:0008270">
    <property type="term" value="F:zinc ion binding"/>
    <property type="evidence" value="ECO:0007669"/>
    <property type="project" value="UniProtKB-KW"/>
</dbReference>
<feature type="region of interest" description="Disordered" evidence="9">
    <location>
        <begin position="731"/>
        <end position="763"/>
    </location>
</feature>
<dbReference type="SMART" id="SM00744">
    <property type="entry name" value="RINGv"/>
    <property type="match status" value="1"/>
</dbReference>
<dbReference type="InterPro" id="IPR013083">
    <property type="entry name" value="Znf_RING/FYVE/PHD"/>
</dbReference>
<feature type="compositionally biased region" description="Polar residues" evidence="9">
    <location>
        <begin position="76"/>
        <end position="87"/>
    </location>
</feature>
<evidence type="ECO:0000313" key="12">
    <source>
        <dbReference type="Proteomes" id="UP000034805"/>
    </source>
</evidence>
<feature type="domain" description="RING-CH-type" evidence="10">
    <location>
        <begin position="554"/>
        <end position="624"/>
    </location>
</feature>
<dbReference type="EC" id="2.3.2.27" evidence="3"/>
<feature type="region of interest" description="Disordered" evidence="9">
    <location>
        <begin position="1"/>
        <end position="23"/>
    </location>
</feature>
<feature type="compositionally biased region" description="Basic and acidic residues" evidence="9">
    <location>
        <begin position="285"/>
        <end position="296"/>
    </location>
</feature>
<keyword evidence="7" id="KW-0833">Ubl conjugation pathway</keyword>